<dbReference type="AlphaFoldDB" id="A0A5C6AUG1"/>
<dbReference type="EMBL" id="SJPP01000006">
    <property type="protein sequence ID" value="TWU03081.1"/>
    <property type="molecule type" value="Genomic_DNA"/>
</dbReference>
<protein>
    <submittedName>
        <fullName evidence="1">Uncharacterized protein</fullName>
    </submittedName>
</protein>
<sequence>MKLYKSRQACNLGPAHLNLHEARKVDIVIFRHSLYGIINFADKFGVSLDVYLRCTDVCRAVQKQWWTEVEHQKEVREKNTWKNCCRK</sequence>
<name>A0A5C6AUG1_9PLAN</name>
<gene>
    <name evidence="1" type="ORF">CA54_61650</name>
</gene>
<accession>A0A5C6AUG1</accession>
<reference evidence="1 2" key="1">
    <citation type="submission" date="2019-02" db="EMBL/GenBank/DDBJ databases">
        <title>Deep-cultivation of Planctomycetes and their phenomic and genomic characterization uncovers novel biology.</title>
        <authorList>
            <person name="Wiegand S."/>
            <person name="Jogler M."/>
            <person name="Boedeker C."/>
            <person name="Pinto D."/>
            <person name="Vollmers J."/>
            <person name="Rivas-Marin E."/>
            <person name="Kohn T."/>
            <person name="Peeters S.H."/>
            <person name="Heuer A."/>
            <person name="Rast P."/>
            <person name="Oberbeckmann S."/>
            <person name="Bunk B."/>
            <person name="Jeske O."/>
            <person name="Meyerdierks A."/>
            <person name="Storesund J.E."/>
            <person name="Kallscheuer N."/>
            <person name="Luecker S."/>
            <person name="Lage O.M."/>
            <person name="Pohl T."/>
            <person name="Merkel B.J."/>
            <person name="Hornburger P."/>
            <person name="Mueller R.-W."/>
            <person name="Bruemmer F."/>
            <person name="Labrenz M."/>
            <person name="Spormann A.M."/>
            <person name="Op Den Camp H."/>
            <person name="Overmann J."/>
            <person name="Amann R."/>
            <person name="Jetten M.S.M."/>
            <person name="Mascher T."/>
            <person name="Medema M.H."/>
            <person name="Devos D.P."/>
            <person name="Kaster A.-K."/>
            <person name="Ovreas L."/>
            <person name="Rohde M."/>
            <person name="Galperin M.Y."/>
            <person name="Jogler C."/>
        </authorList>
    </citation>
    <scope>NUCLEOTIDE SEQUENCE [LARGE SCALE GENOMIC DNA]</scope>
    <source>
        <strain evidence="1 2">CA54</strain>
    </source>
</reference>
<comment type="caution">
    <text evidence="1">The sequence shown here is derived from an EMBL/GenBank/DDBJ whole genome shotgun (WGS) entry which is preliminary data.</text>
</comment>
<organism evidence="1 2">
    <name type="scientific">Symmachiella macrocystis</name>
    <dbReference type="NCBI Taxonomy" id="2527985"/>
    <lineage>
        <taxon>Bacteria</taxon>
        <taxon>Pseudomonadati</taxon>
        <taxon>Planctomycetota</taxon>
        <taxon>Planctomycetia</taxon>
        <taxon>Planctomycetales</taxon>
        <taxon>Planctomycetaceae</taxon>
        <taxon>Symmachiella</taxon>
    </lineage>
</organism>
<dbReference type="Proteomes" id="UP000320735">
    <property type="component" value="Unassembled WGS sequence"/>
</dbReference>
<evidence type="ECO:0000313" key="2">
    <source>
        <dbReference type="Proteomes" id="UP000320735"/>
    </source>
</evidence>
<evidence type="ECO:0000313" key="1">
    <source>
        <dbReference type="EMBL" id="TWU03081.1"/>
    </source>
</evidence>
<proteinExistence type="predicted"/>
<keyword evidence="2" id="KW-1185">Reference proteome</keyword>